<feature type="compositionally biased region" description="Polar residues" evidence="1">
    <location>
        <begin position="323"/>
        <end position="345"/>
    </location>
</feature>
<feature type="compositionally biased region" description="Polar residues" evidence="1">
    <location>
        <begin position="286"/>
        <end position="297"/>
    </location>
</feature>
<gene>
    <name evidence="3" type="ORF">ECRASSUSDP1_LOCUS1461</name>
</gene>
<keyword evidence="4" id="KW-1185">Reference proteome</keyword>
<dbReference type="SUPFAM" id="SSF49854">
    <property type="entry name" value="Spermadhesin, CUB domain"/>
    <property type="match status" value="1"/>
</dbReference>
<evidence type="ECO:0000256" key="2">
    <source>
        <dbReference type="SAM" id="Phobius"/>
    </source>
</evidence>
<sequence length="345" mass="38897">MDFPKIIKGVNFFGAIQRPKLSTILVCILIFIGICQCRRQLTATQCKSCLSAQNKKWCTQRVDFDNSRCCENDDESELCEGTGFYLCSSNIANSTADEAFSSEFSSNARSFLCPTDTAACGSQLQNISGLDQEGYFTSNEIPNSTVCWYKIEIPFNKVNTLQVNLHTANNCYLEVYRSTEVGNYTLEGEIYEGEEEEIWIGYIATAYILVVPLSSDSSQVSFTTKGTEVISSVETTTLWIILVALFVSIVAIGLISFSVMKYIRNCDQRRIPEQDQEARQQVYMDNDNSSTVYPNNRKQQEGREDISARNQKKIIEGHMRRAQVNQKSMIRLNNSEAGVQSQQMP</sequence>
<dbReference type="EMBL" id="CAMPGE010001379">
    <property type="protein sequence ID" value="CAI2360163.1"/>
    <property type="molecule type" value="Genomic_DNA"/>
</dbReference>
<dbReference type="InterPro" id="IPR035914">
    <property type="entry name" value="Sperma_CUB_dom_sf"/>
</dbReference>
<organism evidence="3 4">
    <name type="scientific">Euplotes crassus</name>
    <dbReference type="NCBI Taxonomy" id="5936"/>
    <lineage>
        <taxon>Eukaryota</taxon>
        <taxon>Sar</taxon>
        <taxon>Alveolata</taxon>
        <taxon>Ciliophora</taxon>
        <taxon>Intramacronucleata</taxon>
        <taxon>Spirotrichea</taxon>
        <taxon>Hypotrichia</taxon>
        <taxon>Euplotida</taxon>
        <taxon>Euplotidae</taxon>
        <taxon>Moneuplotes</taxon>
    </lineage>
</organism>
<accession>A0AAD1X202</accession>
<feature type="compositionally biased region" description="Basic and acidic residues" evidence="1">
    <location>
        <begin position="298"/>
        <end position="319"/>
    </location>
</feature>
<keyword evidence="2" id="KW-0472">Membrane</keyword>
<comment type="caution">
    <text evidence="3">The sequence shown here is derived from an EMBL/GenBank/DDBJ whole genome shotgun (WGS) entry which is preliminary data.</text>
</comment>
<proteinExistence type="predicted"/>
<feature type="region of interest" description="Disordered" evidence="1">
    <location>
        <begin position="283"/>
        <end position="345"/>
    </location>
</feature>
<keyword evidence="2" id="KW-1133">Transmembrane helix</keyword>
<reference evidence="3" key="1">
    <citation type="submission" date="2023-07" db="EMBL/GenBank/DDBJ databases">
        <authorList>
            <consortium name="AG Swart"/>
            <person name="Singh M."/>
            <person name="Singh A."/>
            <person name="Seah K."/>
            <person name="Emmerich C."/>
        </authorList>
    </citation>
    <scope>NUCLEOTIDE SEQUENCE</scope>
    <source>
        <strain evidence="3">DP1</strain>
    </source>
</reference>
<evidence type="ECO:0000313" key="4">
    <source>
        <dbReference type="Proteomes" id="UP001295684"/>
    </source>
</evidence>
<feature type="transmembrane region" description="Helical" evidence="2">
    <location>
        <begin position="238"/>
        <end position="260"/>
    </location>
</feature>
<evidence type="ECO:0008006" key="5">
    <source>
        <dbReference type="Google" id="ProtNLM"/>
    </source>
</evidence>
<evidence type="ECO:0000313" key="3">
    <source>
        <dbReference type="EMBL" id="CAI2360163.1"/>
    </source>
</evidence>
<name>A0AAD1X202_EUPCR</name>
<dbReference type="AlphaFoldDB" id="A0AAD1X202"/>
<keyword evidence="2" id="KW-0812">Transmembrane</keyword>
<dbReference type="Proteomes" id="UP001295684">
    <property type="component" value="Unassembled WGS sequence"/>
</dbReference>
<evidence type="ECO:0000256" key="1">
    <source>
        <dbReference type="SAM" id="MobiDB-lite"/>
    </source>
</evidence>
<protein>
    <recommendedName>
        <fullName evidence="5">CUB domain-containing protein</fullName>
    </recommendedName>
</protein>